<feature type="compositionally biased region" description="Basic and acidic residues" evidence="1">
    <location>
        <begin position="68"/>
        <end position="94"/>
    </location>
</feature>
<reference evidence="3" key="1">
    <citation type="submission" date="2023-10" db="EMBL/GenBank/DDBJ databases">
        <authorList>
            <person name="Noh H."/>
        </authorList>
    </citation>
    <scope>NUCLEOTIDE SEQUENCE</scope>
    <source>
        <strain evidence="3">DUCC4014</strain>
    </source>
</reference>
<dbReference type="PROSITE" id="PS50217">
    <property type="entry name" value="BZIP"/>
    <property type="match status" value="1"/>
</dbReference>
<evidence type="ECO:0000313" key="3">
    <source>
        <dbReference type="EMBL" id="WOO79705.1"/>
    </source>
</evidence>
<dbReference type="GeneID" id="87806471"/>
<dbReference type="PROSITE" id="PS00036">
    <property type="entry name" value="BZIP_BASIC"/>
    <property type="match status" value="1"/>
</dbReference>
<feature type="region of interest" description="Disordered" evidence="1">
    <location>
        <begin position="1"/>
        <end position="94"/>
    </location>
</feature>
<evidence type="ECO:0000256" key="1">
    <source>
        <dbReference type="SAM" id="MobiDB-lite"/>
    </source>
</evidence>
<dbReference type="Proteomes" id="UP000827549">
    <property type="component" value="Chromosome 2"/>
</dbReference>
<dbReference type="InterPro" id="IPR046347">
    <property type="entry name" value="bZIP_sf"/>
</dbReference>
<proteinExistence type="predicted"/>
<feature type="domain" description="BZIP" evidence="2">
    <location>
        <begin position="70"/>
        <end position="119"/>
    </location>
</feature>
<dbReference type="CDD" id="cd14686">
    <property type="entry name" value="bZIP"/>
    <property type="match status" value="1"/>
</dbReference>
<gene>
    <name evidence="3" type="ORF">LOC62_02G003225</name>
</gene>
<dbReference type="InterPro" id="IPR004827">
    <property type="entry name" value="bZIP"/>
</dbReference>
<protein>
    <recommendedName>
        <fullName evidence="2">BZIP domain-containing protein</fullName>
    </recommendedName>
</protein>
<sequence length="288" mass="31233">MDIFQPEYSQGDEATSQAHDQSCPVVTDSSQLQDAQAGPSVGILPEDSVNDADSEPPLRGKAATHGLSNEEKKERQKQQNRRAAERSRNKKREELTALEMTVNNIQDENHRLRSRLSALLAAKVPEPTQPPAEADAVSNVVSGPVITATLDYEGLSKLQAELASAKATLSSKEVELGRLRGEFNDPGQADDAQHQLLTHAASLKTSQSEVASLHSLINHLRADRDSLARQRDVLSHEISARRALRDFAADSPSSTSSRANGVERALLELRGVVDGVVKTWEQVSLSAP</sequence>
<evidence type="ECO:0000259" key="2">
    <source>
        <dbReference type="PROSITE" id="PS50217"/>
    </source>
</evidence>
<dbReference type="Gene3D" id="1.20.5.170">
    <property type="match status" value="1"/>
</dbReference>
<evidence type="ECO:0000313" key="4">
    <source>
        <dbReference type="Proteomes" id="UP000827549"/>
    </source>
</evidence>
<dbReference type="SUPFAM" id="SSF57959">
    <property type="entry name" value="Leucine zipper domain"/>
    <property type="match status" value="1"/>
</dbReference>
<dbReference type="Pfam" id="PF00170">
    <property type="entry name" value="bZIP_1"/>
    <property type="match status" value="1"/>
</dbReference>
<keyword evidence="4" id="KW-1185">Reference proteome</keyword>
<dbReference type="RefSeq" id="XP_062625737.1">
    <property type="nucleotide sequence ID" value="XM_062769753.1"/>
</dbReference>
<dbReference type="GO" id="GO:0003700">
    <property type="term" value="F:DNA-binding transcription factor activity"/>
    <property type="evidence" value="ECO:0007669"/>
    <property type="project" value="InterPro"/>
</dbReference>
<name>A0AAF0Y410_9TREE</name>
<dbReference type="AlphaFoldDB" id="A0AAF0Y410"/>
<accession>A0AAF0Y410</accession>
<organism evidence="3 4">
    <name type="scientific">Vanrija pseudolonga</name>
    <dbReference type="NCBI Taxonomy" id="143232"/>
    <lineage>
        <taxon>Eukaryota</taxon>
        <taxon>Fungi</taxon>
        <taxon>Dikarya</taxon>
        <taxon>Basidiomycota</taxon>
        <taxon>Agaricomycotina</taxon>
        <taxon>Tremellomycetes</taxon>
        <taxon>Trichosporonales</taxon>
        <taxon>Trichosporonaceae</taxon>
        <taxon>Vanrija</taxon>
    </lineage>
</organism>
<dbReference type="EMBL" id="CP086715">
    <property type="protein sequence ID" value="WOO79705.1"/>
    <property type="molecule type" value="Genomic_DNA"/>
</dbReference>
<dbReference type="SMART" id="SM00338">
    <property type="entry name" value="BRLZ"/>
    <property type="match status" value="1"/>
</dbReference>